<keyword evidence="3" id="KW-0067">ATP-binding</keyword>
<dbReference type="Proteomes" id="UP000052943">
    <property type="component" value="Unassembled WGS sequence"/>
</dbReference>
<dbReference type="STRING" id="4790.A0A0W8CXJ5"/>
<dbReference type="Gene3D" id="3.10.129.10">
    <property type="entry name" value="Hotdog Thioesterase"/>
    <property type="match status" value="2"/>
</dbReference>
<keyword evidence="1" id="KW-0378">Hydrolase</keyword>
<dbReference type="GO" id="GO:0052816">
    <property type="term" value="F:long-chain fatty acyl-CoA hydrolase activity"/>
    <property type="evidence" value="ECO:0007669"/>
    <property type="project" value="TreeGrafter"/>
</dbReference>
<accession>A0A0W8CXJ5</accession>
<keyword evidence="3" id="KW-0547">Nucleotide-binding</keyword>
<sequence length="376" mass="42640">MTLKALVGTVKDLWRMRSMPAQVRPKDTRSVITDIIGDESQKGKVLNAGPILALMDVVAGAISYRLSMGAAATISFDRVDLVKPVFHGDHVRLEGEVIGLGKSSMAVQVRVFRHDLKTDTLQHTHDAIITMVAINRFGRPRECLPDLFDPDNADHCLKMSELAKQRKDLSSLWRHEQDTVNALPFIKQSDLATLQSKAERVAVSDTVVEVRNCFLPRNLNPHDTVFGGDLLVWMDKIALHCAQKFTRSEKMVTIAMNRVLFKLPILMLDMVRMRARVVHVDHFHLEVEVEVFIHSIISGGERKSHSGYFTVLNLDDNNKFKPIEKGLKIDETNQEEMRIHMKAQKRRNFEGEDTNLLALKTRILSGEFAADQHKHQ</sequence>
<dbReference type="PANTHER" id="PTHR11049:SF24">
    <property type="entry name" value="CYTOSOLIC ACYL COENZYME A THIOESTER HYDROLASE"/>
    <property type="match status" value="1"/>
</dbReference>
<name>A0A0W8CXJ5_PHYNI</name>
<evidence type="ECO:0000313" key="4">
    <source>
        <dbReference type="Proteomes" id="UP000052943"/>
    </source>
</evidence>
<dbReference type="PROSITE" id="PS51770">
    <property type="entry name" value="HOTDOG_ACOT"/>
    <property type="match status" value="2"/>
</dbReference>
<evidence type="ECO:0000313" key="3">
    <source>
        <dbReference type="EMBL" id="KUF88742.1"/>
    </source>
</evidence>
<dbReference type="OrthoDB" id="331699at2759"/>
<dbReference type="GO" id="GO:0009062">
    <property type="term" value="P:fatty acid catabolic process"/>
    <property type="evidence" value="ECO:0007669"/>
    <property type="project" value="TreeGrafter"/>
</dbReference>
<feature type="domain" description="HotDog ACOT-type" evidence="2">
    <location>
        <begin position="204"/>
        <end position="317"/>
    </location>
</feature>
<dbReference type="PANTHER" id="PTHR11049">
    <property type="entry name" value="ACYL COENZYME A THIOESTER HYDROLASE"/>
    <property type="match status" value="1"/>
</dbReference>
<dbReference type="GO" id="GO:0005829">
    <property type="term" value="C:cytosol"/>
    <property type="evidence" value="ECO:0007669"/>
    <property type="project" value="TreeGrafter"/>
</dbReference>
<organism evidence="3 4">
    <name type="scientific">Phytophthora nicotianae</name>
    <name type="common">Potato buckeye rot agent</name>
    <name type="synonym">Phytophthora parasitica</name>
    <dbReference type="NCBI Taxonomy" id="4792"/>
    <lineage>
        <taxon>Eukaryota</taxon>
        <taxon>Sar</taxon>
        <taxon>Stramenopiles</taxon>
        <taxon>Oomycota</taxon>
        <taxon>Peronosporomycetes</taxon>
        <taxon>Peronosporales</taxon>
        <taxon>Peronosporaceae</taxon>
        <taxon>Phytophthora</taxon>
    </lineage>
</organism>
<dbReference type="GO" id="GO:0005524">
    <property type="term" value="F:ATP binding"/>
    <property type="evidence" value="ECO:0007669"/>
    <property type="project" value="UniProtKB-KW"/>
</dbReference>
<dbReference type="InterPro" id="IPR006683">
    <property type="entry name" value="Thioestr_dom"/>
</dbReference>
<evidence type="ECO:0000256" key="1">
    <source>
        <dbReference type="ARBA" id="ARBA00022801"/>
    </source>
</evidence>
<dbReference type="Pfam" id="PF03061">
    <property type="entry name" value="4HBT"/>
    <property type="match status" value="2"/>
</dbReference>
<dbReference type="InterPro" id="IPR040170">
    <property type="entry name" value="Cytosol_ACT"/>
</dbReference>
<gene>
    <name evidence="3" type="ORF">AM587_10011882</name>
</gene>
<dbReference type="InterPro" id="IPR029069">
    <property type="entry name" value="HotDog_dom_sf"/>
</dbReference>
<dbReference type="AlphaFoldDB" id="A0A0W8CXJ5"/>
<dbReference type="SUPFAM" id="SSF54637">
    <property type="entry name" value="Thioesterase/thiol ester dehydrase-isomerase"/>
    <property type="match status" value="2"/>
</dbReference>
<proteinExistence type="predicted"/>
<dbReference type="InterPro" id="IPR033120">
    <property type="entry name" value="HOTDOG_ACOT"/>
</dbReference>
<dbReference type="GO" id="GO:0006637">
    <property type="term" value="P:acyl-CoA metabolic process"/>
    <property type="evidence" value="ECO:0007669"/>
    <property type="project" value="TreeGrafter"/>
</dbReference>
<evidence type="ECO:0000259" key="2">
    <source>
        <dbReference type="PROSITE" id="PS51770"/>
    </source>
</evidence>
<dbReference type="EMBL" id="LNFO01001784">
    <property type="protein sequence ID" value="KUF88742.1"/>
    <property type="molecule type" value="Genomic_DNA"/>
</dbReference>
<dbReference type="FunFam" id="3.10.129.10:FF:000055">
    <property type="entry name" value="ATP-binding Cassette (ABC) superfamily"/>
    <property type="match status" value="1"/>
</dbReference>
<dbReference type="CDD" id="cd03442">
    <property type="entry name" value="BFIT_BACH"/>
    <property type="match status" value="2"/>
</dbReference>
<protein>
    <submittedName>
        <fullName evidence="3">ATP-binding Cassette (ABC) superfamily</fullName>
    </submittedName>
</protein>
<dbReference type="FunFam" id="3.10.129.10:FF:000057">
    <property type="entry name" value="ATP-binding Cassette (ABC) superfamily"/>
    <property type="match status" value="1"/>
</dbReference>
<comment type="caution">
    <text evidence="3">The sequence shown here is derived from an EMBL/GenBank/DDBJ whole genome shotgun (WGS) entry which is preliminary data.</text>
</comment>
<reference evidence="3 4" key="1">
    <citation type="submission" date="2015-11" db="EMBL/GenBank/DDBJ databases">
        <title>Genomes and virulence difference between two physiological races of Phytophthora nicotianae.</title>
        <authorList>
            <person name="Liu H."/>
            <person name="Ma X."/>
            <person name="Yu H."/>
            <person name="Fang D."/>
            <person name="Li Y."/>
            <person name="Wang X."/>
            <person name="Wang W."/>
            <person name="Dong Y."/>
            <person name="Xiao B."/>
        </authorList>
    </citation>
    <scope>NUCLEOTIDE SEQUENCE [LARGE SCALE GENOMIC DNA]</scope>
    <source>
        <strain evidence="4">race 0</strain>
    </source>
</reference>
<feature type="domain" description="HotDog ACOT-type" evidence="2">
    <location>
        <begin position="21"/>
        <end position="137"/>
    </location>
</feature>